<protein>
    <recommendedName>
        <fullName evidence="4">Peptidylprolyl isomerase</fullName>
    </recommendedName>
</protein>
<organism evidence="2 3">
    <name type="scientific">Rubripirellula tenax</name>
    <dbReference type="NCBI Taxonomy" id="2528015"/>
    <lineage>
        <taxon>Bacteria</taxon>
        <taxon>Pseudomonadati</taxon>
        <taxon>Planctomycetota</taxon>
        <taxon>Planctomycetia</taxon>
        <taxon>Pirellulales</taxon>
        <taxon>Pirellulaceae</taxon>
        <taxon>Rubripirellula</taxon>
    </lineage>
</organism>
<dbReference type="AlphaFoldDB" id="A0A5C6EFG9"/>
<evidence type="ECO:0000313" key="3">
    <source>
        <dbReference type="Proteomes" id="UP000318288"/>
    </source>
</evidence>
<keyword evidence="1" id="KW-0732">Signal</keyword>
<dbReference type="SUPFAM" id="SSF109998">
    <property type="entry name" value="Triger factor/SurA peptide-binding domain-like"/>
    <property type="match status" value="1"/>
</dbReference>
<dbReference type="RefSeq" id="WP_146460848.1">
    <property type="nucleotide sequence ID" value="NZ_SJPW01000007.1"/>
</dbReference>
<evidence type="ECO:0008006" key="4">
    <source>
        <dbReference type="Google" id="ProtNLM"/>
    </source>
</evidence>
<dbReference type="Proteomes" id="UP000318288">
    <property type="component" value="Unassembled WGS sequence"/>
</dbReference>
<dbReference type="InterPro" id="IPR027304">
    <property type="entry name" value="Trigger_fact/SurA_dom_sf"/>
</dbReference>
<evidence type="ECO:0000256" key="1">
    <source>
        <dbReference type="SAM" id="SignalP"/>
    </source>
</evidence>
<dbReference type="OrthoDB" id="14196at2"/>
<keyword evidence="3" id="KW-1185">Reference proteome</keyword>
<name>A0A5C6EFG9_9BACT</name>
<dbReference type="EMBL" id="SJPW01000007">
    <property type="protein sequence ID" value="TWU47204.1"/>
    <property type="molecule type" value="Genomic_DNA"/>
</dbReference>
<reference evidence="2 3" key="1">
    <citation type="submission" date="2019-02" db="EMBL/GenBank/DDBJ databases">
        <title>Deep-cultivation of Planctomycetes and their phenomic and genomic characterization uncovers novel biology.</title>
        <authorList>
            <person name="Wiegand S."/>
            <person name="Jogler M."/>
            <person name="Boedeker C."/>
            <person name="Pinto D."/>
            <person name="Vollmers J."/>
            <person name="Rivas-Marin E."/>
            <person name="Kohn T."/>
            <person name="Peeters S.H."/>
            <person name="Heuer A."/>
            <person name="Rast P."/>
            <person name="Oberbeckmann S."/>
            <person name="Bunk B."/>
            <person name="Jeske O."/>
            <person name="Meyerdierks A."/>
            <person name="Storesund J.E."/>
            <person name="Kallscheuer N."/>
            <person name="Luecker S."/>
            <person name="Lage O.M."/>
            <person name="Pohl T."/>
            <person name="Merkel B.J."/>
            <person name="Hornburger P."/>
            <person name="Mueller R.-W."/>
            <person name="Bruemmer F."/>
            <person name="Labrenz M."/>
            <person name="Spormann A.M."/>
            <person name="Op Den Camp H."/>
            <person name="Overmann J."/>
            <person name="Amann R."/>
            <person name="Jetten M.S.M."/>
            <person name="Mascher T."/>
            <person name="Medema M.H."/>
            <person name="Devos D.P."/>
            <person name="Kaster A.-K."/>
            <person name="Ovreas L."/>
            <person name="Rohde M."/>
            <person name="Galperin M.Y."/>
            <person name="Jogler C."/>
        </authorList>
    </citation>
    <scope>NUCLEOTIDE SEQUENCE [LARGE SCALE GENOMIC DNA]</scope>
    <source>
        <strain evidence="2 3">Poly51</strain>
    </source>
</reference>
<proteinExistence type="predicted"/>
<feature type="chain" id="PRO_5023120023" description="Peptidylprolyl isomerase" evidence="1">
    <location>
        <begin position="27"/>
        <end position="214"/>
    </location>
</feature>
<feature type="signal peptide" evidence="1">
    <location>
        <begin position="1"/>
        <end position="26"/>
    </location>
</feature>
<evidence type="ECO:0000313" key="2">
    <source>
        <dbReference type="EMBL" id="TWU47204.1"/>
    </source>
</evidence>
<sequence length="214" mass="23786" precursor="true">MNIRSLAIACFVVPGLLFAGANIAEAKEDLEPGDPFAAVDGDPIYIGEINLVLTQRIAATDLTRVGEDVRRATALVLVRRHLAMKAMSKLGGETLRDSIDRRLQAYAGEAKRRGTSVAELAAARQATEDAMLADIAWTTAWTQYLKSKMTPENLRRYFESHSDRYSAATFDGLTDQADLRRDAANALFESLVASQSETKVKWFIESLYQQERQR</sequence>
<gene>
    <name evidence="2" type="ORF">Poly51_50020</name>
</gene>
<comment type="caution">
    <text evidence="2">The sequence shown here is derived from an EMBL/GenBank/DDBJ whole genome shotgun (WGS) entry which is preliminary data.</text>
</comment>
<accession>A0A5C6EFG9</accession>